<evidence type="ECO:0008006" key="3">
    <source>
        <dbReference type="Google" id="ProtNLM"/>
    </source>
</evidence>
<organism evidence="1 2">
    <name type="scientific">Streptomyces hygroscopicus</name>
    <dbReference type="NCBI Taxonomy" id="1912"/>
    <lineage>
        <taxon>Bacteria</taxon>
        <taxon>Bacillati</taxon>
        <taxon>Actinomycetota</taxon>
        <taxon>Actinomycetes</taxon>
        <taxon>Kitasatosporales</taxon>
        <taxon>Streptomycetaceae</taxon>
        <taxon>Streptomyces</taxon>
        <taxon>Streptomyces violaceusniger group</taxon>
    </lineage>
</organism>
<proteinExistence type="predicted"/>
<keyword evidence="2" id="KW-1185">Reference proteome</keyword>
<sequence>MLYVIGAVLTTTVVITGCGWWRERRALLAERAARRIGEAALLREFRVVTAADQAAEAVQRAADEVLDGALARHYQHHKEGDSDG</sequence>
<accession>A0ABQ3UF77</accession>
<comment type="caution">
    <text evidence="1">The sequence shown here is derived from an EMBL/GenBank/DDBJ whole genome shotgun (WGS) entry which is preliminary data.</text>
</comment>
<gene>
    <name evidence="1" type="ORF">TPA0910_86820</name>
</gene>
<evidence type="ECO:0000313" key="2">
    <source>
        <dbReference type="Proteomes" id="UP001054854"/>
    </source>
</evidence>
<dbReference type="RefSeq" id="WP_236260070.1">
    <property type="nucleotide sequence ID" value="NZ_BNEK01000007.1"/>
</dbReference>
<dbReference type="EMBL" id="BNEK01000007">
    <property type="protein sequence ID" value="GHJ34249.1"/>
    <property type="molecule type" value="Genomic_DNA"/>
</dbReference>
<dbReference type="Proteomes" id="UP001054854">
    <property type="component" value="Unassembled WGS sequence"/>
</dbReference>
<evidence type="ECO:0000313" key="1">
    <source>
        <dbReference type="EMBL" id="GHJ34249.1"/>
    </source>
</evidence>
<reference evidence="1" key="1">
    <citation type="submission" date="2024-05" db="EMBL/GenBank/DDBJ databases">
        <title>Whole genome shotgun sequence of Streptomyces hygroscopicus NBRC 113678.</title>
        <authorList>
            <person name="Komaki H."/>
            <person name="Tamura T."/>
        </authorList>
    </citation>
    <scope>NUCLEOTIDE SEQUENCE</scope>
    <source>
        <strain evidence="1">N11-34</strain>
    </source>
</reference>
<name>A0ABQ3UF77_STRHY</name>
<protein>
    <recommendedName>
        <fullName evidence="3">Secreted protein</fullName>
    </recommendedName>
</protein>